<sequence length="75" mass="7948">RGESPTGTASALAARGKFALQQNVLSRVSKQHQHSAALDFIRVMVKGSREELHAAGSAKHHEIPGILLQIGPVKG</sequence>
<proteinExistence type="predicted"/>
<accession>A0A1A8HKE8</accession>
<gene>
    <name evidence="1" type="primary">Nfu_g_1_008875</name>
</gene>
<dbReference type="EMBL" id="HAEC01016494">
    <property type="protein sequence ID" value="SBQ84715.1"/>
    <property type="molecule type" value="Transcribed_RNA"/>
</dbReference>
<dbReference type="EMBL" id="HAEB01001467">
    <property type="protein sequence ID" value="SBQ47947.1"/>
    <property type="molecule type" value="Transcribed_RNA"/>
</dbReference>
<organism evidence="1">
    <name type="scientific">Nothobranchius korthausae</name>
    <dbReference type="NCBI Taxonomy" id="1143690"/>
    <lineage>
        <taxon>Eukaryota</taxon>
        <taxon>Metazoa</taxon>
        <taxon>Chordata</taxon>
        <taxon>Craniata</taxon>
        <taxon>Vertebrata</taxon>
        <taxon>Euteleostomi</taxon>
        <taxon>Actinopterygii</taxon>
        <taxon>Neopterygii</taxon>
        <taxon>Teleostei</taxon>
        <taxon>Neoteleostei</taxon>
        <taxon>Acanthomorphata</taxon>
        <taxon>Ovalentaria</taxon>
        <taxon>Atherinomorphae</taxon>
        <taxon>Cyprinodontiformes</taxon>
        <taxon>Nothobranchiidae</taxon>
        <taxon>Nothobranchius</taxon>
    </lineage>
</organism>
<name>A0A1A8HKE8_9TELE</name>
<protein>
    <submittedName>
        <fullName evidence="1">Uncharacterized protein</fullName>
    </submittedName>
</protein>
<dbReference type="AlphaFoldDB" id="A0A1A8HKE8"/>
<evidence type="ECO:0000313" key="1">
    <source>
        <dbReference type="EMBL" id="SBQ84715.1"/>
    </source>
</evidence>
<feature type="non-terminal residue" evidence="1">
    <location>
        <position position="1"/>
    </location>
</feature>
<reference evidence="1" key="2">
    <citation type="submission" date="2016-06" db="EMBL/GenBank/DDBJ databases">
        <title>The genome of a short-lived fish provides insights into sex chromosome evolution and the genetic control of aging.</title>
        <authorList>
            <person name="Reichwald K."/>
            <person name="Felder M."/>
            <person name="Petzold A."/>
            <person name="Koch P."/>
            <person name="Groth M."/>
            <person name="Platzer M."/>
        </authorList>
    </citation>
    <scope>NUCLEOTIDE SEQUENCE</scope>
    <source>
        <tissue evidence="1">Brain</tissue>
    </source>
</reference>
<reference evidence="1" key="1">
    <citation type="submission" date="2016-05" db="EMBL/GenBank/DDBJ databases">
        <authorList>
            <person name="Lavstsen T."/>
            <person name="Jespersen J.S."/>
        </authorList>
    </citation>
    <scope>NUCLEOTIDE SEQUENCE</scope>
    <source>
        <tissue evidence="1">Brain</tissue>
    </source>
</reference>
<feature type="non-terminal residue" evidence="1">
    <location>
        <position position="75"/>
    </location>
</feature>